<accession>A0AAV7EKI1</accession>
<evidence type="ECO:0000313" key="2">
    <source>
        <dbReference type="EMBL" id="KAG9449340.1"/>
    </source>
</evidence>
<dbReference type="EMBL" id="JAINDJ010000004">
    <property type="protein sequence ID" value="KAG9449340.1"/>
    <property type="molecule type" value="Genomic_DNA"/>
</dbReference>
<protein>
    <submittedName>
        <fullName evidence="2">Uncharacterized protein</fullName>
    </submittedName>
</protein>
<name>A0AAV7EKI1_ARIFI</name>
<sequence>MADRQGEEETCTSVERRTMVEHALEGEGSARAEGELEEEFRANRRLECRATADQELQELLAKAVEELREHRAKEDLLIKRRPLLFSVISIHMTRNITTISWQN</sequence>
<gene>
    <name evidence="2" type="ORF">H6P81_009305</name>
</gene>
<dbReference type="Proteomes" id="UP000825729">
    <property type="component" value="Unassembled WGS sequence"/>
</dbReference>
<comment type="caution">
    <text evidence="2">The sequence shown here is derived from an EMBL/GenBank/DDBJ whole genome shotgun (WGS) entry which is preliminary data.</text>
</comment>
<proteinExistence type="predicted"/>
<reference evidence="2 3" key="1">
    <citation type="submission" date="2021-07" db="EMBL/GenBank/DDBJ databases">
        <title>The Aristolochia fimbriata genome: insights into angiosperm evolution, floral development and chemical biosynthesis.</title>
        <authorList>
            <person name="Jiao Y."/>
        </authorList>
    </citation>
    <scope>NUCLEOTIDE SEQUENCE [LARGE SCALE GENOMIC DNA]</scope>
    <source>
        <strain evidence="2">IBCAS-2021</strain>
        <tissue evidence="2">Leaf</tissue>
    </source>
</reference>
<organism evidence="2 3">
    <name type="scientific">Aristolochia fimbriata</name>
    <name type="common">White veined hardy Dutchman's pipe vine</name>
    <dbReference type="NCBI Taxonomy" id="158543"/>
    <lineage>
        <taxon>Eukaryota</taxon>
        <taxon>Viridiplantae</taxon>
        <taxon>Streptophyta</taxon>
        <taxon>Embryophyta</taxon>
        <taxon>Tracheophyta</taxon>
        <taxon>Spermatophyta</taxon>
        <taxon>Magnoliopsida</taxon>
        <taxon>Magnoliidae</taxon>
        <taxon>Piperales</taxon>
        <taxon>Aristolochiaceae</taxon>
        <taxon>Aristolochia</taxon>
    </lineage>
</organism>
<evidence type="ECO:0000313" key="3">
    <source>
        <dbReference type="Proteomes" id="UP000825729"/>
    </source>
</evidence>
<evidence type="ECO:0000256" key="1">
    <source>
        <dbReference type="SAM" id="MobiDB-lite"/>
    </source>
</evidence>
<feature type="region of interest" description="Disordered" evidence="1">
    <location>
        <begin position="1"/>
        <end position="36"/>
    </location>
</feature>
<dbReference type="AlphaFoldDB" id="A0AAV7EKI1"/>
<keyword evidence="3" id="KW-1185">Reference proteome</keyword>
<feature type="compositionally biased region" description="Basic and acidic residues" evidence="1">
    <location>
        <begin position="14"/>
        <end position="36"/>
    </location>
</feature>